<evidence type="ECO:0000259" key="16">
    <source>
        <dbReference type="Pfam" id="PF02875"/>
    </source>
</evidence>
<dbReference type="InterPro" id="IPR013221">
    <property type="entry name" value="Mur_ligase_cen"/>
</dbReference>
<keyword evidence="7 14" id="KW-0547">Nucleotide-binding</keyword>
<evidence type="ECO:0000256" key="4">
    <source>
        <dbReference type="ARBA" id="ARBA00022490"/>
    </source>
</evidence>
<evidence type="ECO:0000256" key="12">
    <source>
        <dbReference type="ARBA" id="ARBA00023316"/>
    </source>
</evidence>
<evidence type="ECO:0000313" key="19">
    <source>
        <dbReference type="Proteomes" id="UP000198744"/>
    </source>
</evidence>
<comment type="subcellular location">
    <subcellularLocation>
        <location evidence="1 14">Cytoplasm</location>
    </subcellularLocation>
</comment>
<evidence type="ECO:0000256" key="14">
    <source>
        <dbReference type="HAMAP-Rule" id="MF_00046"/>
    </source>
</evidence>
<feature type="domain" description="Mur ligase C-terminal" evidence="16">
    <location>
        <begin position="320"/>
        <end position="450"/>
    </location>
</feature>
<dbReference type="InterPro" id="IPR000713">
    <property type="entry name" value="Mur_ligase_N"/>
</dbReference>
<dbReference type="SUPFAM" id="SSF53623">
    <property type="entry name" value="MurD-like peptide ligases, catalytic domain"/>
    <property type="match status" value="1"/>
</dbReference>
<dbReference type="NCBIfam" id="TIGR01082">
    <property type="entry name" value="murC"/>
    <property type="match status" value="1"/>
</dbReference>
<evidence type="ECO:0000259" key="17">
    <source>
        <dbReference type="Pfam" id="PF08245"/>
    </source>
</evidence>
<protein>
    <recommendedName>
        <fullName evidence="3 14">UDP-N-acetylmuramate--L-alanine ligase</fullName>
        <ecNumber evidence="3 14">6.3.2.8</ecNumber>
    </recommendedName>
    <alternativeName>
        <fullName evidence="14">UDP-N-acetylmuramoyl-L-alanine synthetase</fullName>
    </alternativeName>
</protein>
<comment type="pathway">
    <text evidence="2 14">Cell wall biogenesis; peptidoglycan biosynthesis.</text>
</comment>
<evidence type="ECO:0000256" key="10">
    <source>
        <dbReference type="ARBA" id="ARBA00022984"/>
    </source>
</evidence>
<dbReference type="UniPathway" id="UPA00219"/>
<gene>
    <name evidence="14" type="primary">murC</name>
    <name evidence="18" type="ORF">SAMN04489760_10973</name>
</gene>
<dbReference type="STRING" id="43775.SAMN04489760_10973"/>
<dbReference type="GO" id="GO:0008763">
    <property type="term" value="F:UDP-N-acetylmuramate-L-alanine ligase activity"/>
    <property type="evidence" value="ECO:0007669"/>
    <property type="project" value="UniProtKB-UniRule"/>
</dbReference>
<feature type="domain" description="Mur ligase N-terminal catalytic" evidence="15">
    <location>
        <begin position="16"/>
        <end position="113"/>
    </location>
</feature>
<dbReference type="GO" id="GO:0071555">
    <property type="term" value="P:cell wall organization"/>
    <property type="evidence" value="ECO:0007669"/>
    <property type="project" value="UniProtKB-KW"/>
</dbReference>
<reference evidence="18 19" key="1">
    <citation type="submission" date="2016-10" db="EMBL/GenBank/DDBJ databases">
        <authorList>
            <person name="de Groot N.N."/>
        </authorList>
    </citation>
    <scope>NUCLEOTIDE SEQUENCE [LARGE SCALE GENOMIC DNA]</scope>
    <source>
        <strain evidence="18 19">DSM 8423</strain>
    </source>
</reference>
<dbReference type="HAMAP" id="MF_00046">
    <property type="entry name" value="MurC"/>
    <property type="match status" value="1"/>
</dbReference>
<dbReference type="GO" id="GO:0005737">
    <property type="term" value="C:cytoplasm"/>
    <property type="evidence" value="ECO:0007669"/>
    <property type="project" value="UniProtKB-SubCell"/>
</dbReference>
<dbReference type="Pfam" id="PF02875">
    <property type="entry name" value="Mur_ligase_C"/>
    <property type="match status" value="1"/>
</dbReference>
<dbReference type="Pfam" id="PF01225">
    <property type="entry name" value="Mur_ligase"/>
    <property type="match status" value="1"/>
</dbReference>
<dbReference type="GO" id="GO:0051301">
    <property type="term" value="P:cell division"/>
    <property type="evidence" value="ECO:0007669"/>
    <property type="project" value="UniProtKB-KW"/>
</dbReference>
<dbReference type="EC" id="6.3.2.8" evidence="3 14"/>
<evidence type="ECO:0000256" key="9">
    <source>
        <dbReference type="ARBA" id="ARBA00022960"/>
    </source>
</evidence>
<dbReference type="InterPro" id="IPR005758">
    <property type="entry name" value="UDP-N-AcMur_Ala_ligase_MurC"/>
</dbReference>
<feature type="domain" description="Mur ligase central" evidence="17">
    <location>
        <begin position="119"/>
        <end position="298"/>
    </location>
</feature>
<keyword evidence="4 14" id="KW-0963">Cytoplasm</keyword>
<dbReference type="InterPro" id="IPR036615">
    <property type="entry name" value="Mur_ligase_C_dom_sf"/>
</dbReference>
<dbReference type="InterPro" id="IPR050061">
    <property type="entry name" value="MurCDEF_pg_biosynth"/>
</dbReference>
<dbReference type="SUPFAM" id="SSF51984">
    <property type="entry name" value="MurCD N-terminal domain"/>
    <property type="match status" value="1"/>
</dbReference>
<evidence type="ECO:0000256" key="1">
    <source>
        <dbReference type="ARBA" id="ARBA00004496"/>
    </source>
</evidence>
<feature type="binding site" evidence="14">
    <location>
        <begin position="121"/>
        <end position="127"/>
    </location>
    <ligand>
        <name>ATP</name>
        <dbReference type="ChEBI" id="CHEBI:30616"/>
    </ligand>
</feature>
<dbReference type="SUPFAM" id="SSF53244">
    <property type="entry name" value="MurD-like peptide ligases, peptide-binding domain"/>
    <property type="match status" value="1"/>
</dbReference>
<evidence type="ECO:0000313" key="18">
    <source>
        <dbReference type="EMBL" id="SEM28999.1"/>
    </source>
</evidence>
<evidence type="ECO:0000259" key="15">
    <source>
        <dbReference type="Pfam" id="PF01225"/>
    </source>
</evidence>
<dbReference type="GO" id="GO:0005524">
    <property type="term" value="F:ATP binding"/>
    <property type="evidence" value="ECO:0007669"/>
    <property type="project" value="UniProtKB-UniRule"/>
</dbReference>
<evidence type="ECO:0000256" key="6">
    <source>
        <dbReference type="ARBA" id="ARBA00022618"/>
    </source>
</evidence>
<name>A0A1H7X7E7_9BACT</name>
<dbReference type="PANTHER" id="PTHR43445:SF3">
    <property type="entry name" value="UDP-N-ACETYLMURAMATE--L-ALANINE LIGASE"/>
    <property type="match status" value="1"/>
</dbReference>
<keyword evidence="9 14" id="KW-0133">Cell shape</keyword>
<keyword evidence="11 14" id="KW-0131">Cell cycle</keyword>
<dbReference type="EMBL" id="FOBS01000009">
    <property type="protein sequence ID" value="SEM28999.1"/>
    <property type="molecule type" value="Genomic_DNA"/>
</dbReference>
<dbReference type="Gene3D" id="3.90.190.20">
    <property type="entry name" value="Mur ligase, C-terminal domain"/>
    <property type="match status" value="1"/>
</dbReference>
<dbReference type="Gene3D" id="3.40.50.720">
    <property type="entry name" value="NAD(P)-binding Rossmann-like Domain"/>
    <property type="match status" value="1"/>
</dbReference>
<evidence type="ECO:0000256" key="8">
    <source>
        <dbReference type="ARBA" id="ARBA00022840"/>
    </source>
</evidence>
<comment type="similarity">
    <text evidence="14">Belongs to the MurCDEF family.</text>
</comment>
<keyword evidence="19" id="KW-1185">Reference proteome</keyword>
<keyword evidence="6 14" id="KW-0132">Cell division</keyword>
<dbReference type="Gene3D" id="3.40.1190.10">
    <property type="entry name" value="Mur-like, catalytic domain"/>
    <property type="match status" value="1"/>
</dbReference>
<dbReference type="GO" id="GO:0009252">
    <property type="term" value="P:peptidoglycan biosynthetic process"/>
    <property type="evidence" value="ECO:0007669"/>
    <property type="project" value="UniProtKB-UniRule"/>
</dbReference>
<dbReference type="GO" id="GO:0008360">
    <property type="term" value="P:regulation of cell shape"/>
    <property type="evidence" value="ECO:0007669"/>
    <property type="project" value="UniProtKB-KW"/>
</dbReference>
<evidence type="ECO:0000256" key="11">
    <source>
        <dbReference type="ARBA" id="ARBA00023306"/>
    </source>
</evidence>
<evidence type="ECO:0000256" key="2">
    <source>
        <dbReference type="ARBA" id="ARBA00004752"/>
    </source>
</evidence>
<dbReference type="InterPro" id="IPR036565">
    <property type="entry name" value="Mur-like_cat_sf"/>
</dbReference>
<comment type="catalytic activity">
    <reaction evidence="13 14">
        <text>UDP-N-acetyl-alpha-D-muramate + L-alanine + ATP = UDP-N-acetyl-alpha-D-muramoyl-L-alanine + ADP + phosphate + H(+)</text>
        <dbReference type="Rhea" id="RHEA:23372"/>
        <dbReference type="ChEBI" id="CHEBI:15378"/>
        <dbReference type="ChEBI" id="CHEBI:30616"/>
        <dbReference type="ChEBI" id="CHEBI:43474"/>
        <dbReference type="ChEBI" id="CHEBI:57972"/>
        <dbReference type="ChEBI" id="CHEBI:70757"/>
        <dbReference type="ChEBI" id="CHEBI:83898"/>
        <dbReference type="ChEBI" id="CHEBI:456216"/>
        <dbReference type="EC" id="6.3.2.8"/>
    </reaction>
</comment>
<dbReference type="Pfam" id="PF08245">
    <property type="entry name" value="Mur_ligase_M"/>
    <property type="match status" value="1"/>
</dbReference>
<keyword evidence="12 14" id="KW-0961">Cell wall biogenesis/degradation</keyword>
<dbReference type="Proteomes" id="UP000198744">
    <property type="component" value="Unassembled WGS sequence"/>
</dbReference>
<keyword evidence="10 14" id="KW-0573">Peptidoglycan synthesis</keyword>
<keyword evidence="5 14" id="KW-0436">Ligase</keyword>
<sequence length="472" mass="51491">MRLYRVTDVMRKKVRHIHFVGIGGIGMSGIAEVLLNLDYTVSGSDLKSSETTEHLVELGATVFQGHQADNLADVDVVVTSTAVRADNPEVLEAHRRAIPVIPRAEMLAELLKMKVSIAVSGSHGKTTTTSMIATVMASGGLDPTMVIGGKLGSIGSNARLGHGEFIVAEADESDGSFLKLSPSLAVITNIDREHLDHYRDIEDIKAAFLQFANIVPFYGSVILCQDDPHVKAILPDIKRKAITYGLEPTADYRAEAIRFNGATTEYELYYRTEYLGTVTLSVPGLFNVYNSLATVAVARELEMTFPAIREGLKSYIGVGRRMEVKGNVGGVTVVDDYGHHPTEISATLAAARQVWKSRMIVVFQPHRYTRTQALFQEFLGSFTEADLLIVTDIYPASEDPIEGVTSAALCEGIRSFSHRDVLYIPDFNDITDYLLSVVQPEDVVITQGAGSVNTIGVSLLNRLKEVENSRAA</sequence>
<dbReference type="PANTHER" id="PTHR43445">
    <property type="entry name" value="UDP-N-ACETYLMURAMATE--L-ALANINE LIGASE-RELATED"/>
    <property type="match status" value="1"/>
</dbReference>
<dbReference type="InterPro" id="IPR004101">
    <property type="entry name" value="Mur_ligase_C"/>
</dbReference>
<proteinExistence type="inferred from homology"/>
<comment type="function">
    <text evidence="14">Cell wall formation.</text>
</comment>
<evidence type="ECO:0000256" key="5">
    <source>
        <dbReference type="ARBA" id="ARBA00022598"/>
    </source>
</evidence>
<keyword evidence="8 14" id="KW-0067">ATP-binding</keyword>
<accession>A0A1H7X7E7</accession>
<organism evidence="18 19">
    <name type="scientific">Syntrophus gentianae</name>
    <dbReference type="NCBI Taxonomy" id="43775"/>
    <lineage>
        <taxon>Bacteria</taxon>
        <taxon>Pseudomonadati</taxon>
        <taxon>Thermodesulfobacteriota</taxon>
        <taxon>Syntrophia</taxon>
        <taxon>Syntrophales</taxon>
        <taxon>Syntrophaceae</taxon>
        <taxon>Syntrophus</taxon>
    </lineage>
</organism>
<evidence type="ECO:0000256" key="3">
    <source>
        <dbReference type="ARBA" id="ARBA00012211"/>
    </source>
</evidence>
<dbReference type="AlphaFoldDB" id="A0A1H7X7E7"/>
<evidence type="ECO:0000256" key="13">
    <source>
        <dbReference type="ARBA" id="ARBA00047833"/>
    </source>
</evidence>
<evidence type="ECO:0000256" key="7">
    <source>
        <dbReference type="ARBA" id="ARBA00022741"/>
    </source>
</evidence>